<reference evidence="1" key="1">
    <citation type="submission" date="2022-07" db="EMBL/GenBank/DDBJ databases">
        <title>The genome of Lyophyllum shimeji provides insight into the initial evolution of ectomycorrhizal fungal genome.</title>
        <authorList>
            <person name="Kobayashi Y."/>
            <person name="Shibata T."/>
            <person name="Hirakawa H."/>
            <person name="Shigenobu S."/>
            <person name="Nishiyama T."/>
            <person name="Yamada A."/>
            <person name="Hasebe M."/>
            <person name="Kawaguchi M."/>
        </authorList>
    </citation>
    <scope>NUCLEOTIDE SEQUENCE</scope>
    <source>
        <strain evidence="1">AT787</strain>
    </source>
</reference>
<evidence type="ECO:0000313" key="2">
    <source>
        <dbReference type="Proteomes" id="UP001063166"/>
    </source>
</evidence>
<dbReference type="OrthoDB" id="2014201at2759"/>
<dbReference type="Proteomes" id="UP001063166">
    <property type="component" value="Unassembled WGS sequence"/>
</dbReference>
<dbReference type="InterPro" id="IPR002495">
    <property type="entry name" value="Glyco_trans_8"/>
</dbReference>
<dbReference type="Gene3D" id="3.90.550.10">
    <property type="entry name" value="Spore Coat Polysaccharide Biosynthesis Protein SpsA, Chain A"/>
    <property type="match status" value="1"/>
</dbReference>
<comment type="caution">
    <text evidence="1">The sequence shown here is derived from an EMBL/GenBank/DDBJ whole genome shotgun (WGS) entry which is preliminary data.</text>
</comment>
<gene>
    <name evidence="1" type="ORF">LshimejAT787_0305560</name>
</gene>
<dbReference type="PANTHER" id="PTHR11183">
    <property type="entry name" value="GLYCOGENIN SUBFAMILY MEMBER"/>
    <property type="match status" value="1"/>
</dbReference>
<dbReference type="EMBL" id="BRPK01000003">
    <property type="protein sequence ID" value="GLB36268.1"/>
    <property type="molecule type" value="Genomic_DNA"/>
</dbReference>
<evidence type="ECO:0000313" key="1">
    <source>
        <dbReference type="EMBL" id="GLB36268.1"/>
    </source>
</evidence>
<dbReference type="AlphaFoldDB" id="A0A9P3PHY1"/>
<dbReference type="SUPFAM" id="SSF53448">
    <property type="entry name" value="Nucleotide-diphospho-sugar transferases"/>
    <property type="match status" value="1"/>
</dbReference>
<organism evidence="1 2">
    <name type="scientific">Lyophyllum shimeji</name>
    <name type="common">Hon-shimeji</name>
    <name type="synonym">Tricholoma shimeji</name>
    <dbReference type="NCBI Taxonomy" id="47721"/>
    <lineage>
        <taxon>Eukaryota</taxon>
        <taxon>Fungi</taxon>
        <taxon>Dikarya</taxon>
        <taxon>Basidiomycota</taxon>
        <taxon>Agaricomycotina</taxon>
        <taxon>Agaricomycetes</taxon>
        <taxon>Agaricomycetidae</taxon>
        <taxon>Agaricales</taxon>
        <taxon>Tricholomatineae</taxon>
        <taxon>Lyophyllaceae</taxon>
        <taxon>Lyophyllum</taxon>
    </lineage>
</organism>
<dbReference type="InterPro" id="IPR029044">
    <property type="entry name" value="Nucleotide-diphossugar_trans"/>
</dbReference>
<keyword evidence="1" id="KW-0808">Transferase</keyword>
<dbReference type="CDD" id="cd02537">
    <property type="entry name" value="GT8_Glycogenin"/>
    <property type="match status" value="1"/>
</dbReference>
<sequence>MRPKAAYVTLLTKTSYLAGTLILEYGLRAANSKYPLVVMVTPSLSNQARDVLQRRGILIREVERLQPREGIHTLAAHDARFADTWTKLRGFELDEYDRVVLLDCDMIVMRNMDELMELELAADQIAAAHVCACNPRRLKHYPADWIPANCAHTAVKHPRALPPPATDTTPRPYSQLNSGTVVLNPSKKLAEAIVHFLSTHDKISDFSFPDQDLLTAFFKGKWKPLPWYYNALRTLRYIHPDEWSDDEVRCLHYILPDKPWQSRVTPSESEAQLGEMNRWWWAQFDKLGEEMQNTDPEGWQLLLSTVDYVRVEA</sequence>
<name>A0A9P3PHY1_LYOSH</name>
<dbReference type="InterPro" id="IPR050587">
    <property type="entry name" value="GNT1/Glycosyltrans_8"/>
</dbReference>
<keyword evidence="2" id="KW-1185">Reference proteome</keyword>
<accession>A0A9P3PHY1</accession>
<dbReference type="GO" id="GO:0016757">
    <property type="term" value="F:glycosyltransferase activity"/>
    <property type="evidence" value="ECO:0007669"/>
    <property type="project" value="InterPro"/>
</dbReference>
<protein>
    <submittedName>
        <fullName evidence="1">Glycosyl transferase family 8</fullName>
    </submittedName>
</protein>
<dbReference type="Pfam" id="PF01501">
    <property type="entry name" value="Glyco_transf_8"/>
    <property type="match status" value="1"/>
</dbReference>
<proteinExistence type="predicted"/>